<dbReference type="Gene3D" id="3.40.50.1390">
    <property type="entry name" value="Resolvase, N-terminal catalytic domain"/>
    <property type="match status" value="1"/>
</dbReference>
<dbReference type="InterPro" id="IPR006119">
    <property type="entry name" value="Resolv_N"/>
</dbReference>
<reference evidence="4 5" key="1">
    <citation type="submission" date="2020-08" db="EMBL/GenBank/DDBJ databases">
        <title>Complete Genome Sequence of Effusibacillus dendaii Strain skT53, Isolated from Farmland soil.</title>
        <authorList>
            <person name="Konishi T."/>
            <person name="Kawasaki H."/>
        </authorList>
    </citation>
    <scope>NUCLEOTIDE SEQUENCE [LARGE SCALE GENOMIC DNA]</scope>
    <source>
        <strain evidence="5">skT53</strain>
    </source>
</reference>
<dbReference type="KEGG" id="eff:skT53_26690"/>
<dbReference type="SUPFAM" id="SSF53041">
    <property type="entry name" value="Resolvase-like"/>
    <property type="match status" value="1"/>
</dbReference>
<proteinExistence type="predicted"/>
<dbReference type="InterPro" id="IPR011109">
    <property type="entry name" value="DNA_bind_recombinase_dom"/>
</dbReference>
<dbReference type="PROSITE" id="PS51737">
    <property type="entry name" value="RECOMBINASE_DNA_BIND"/>
    <property type="match status" value="1"/>
</dbReference>
<dbReference type="InterPro" id="IPR038109">
    <property type="entry name" value="DNA_bind_recomb_sf"/>
</dbReference>
<gene>
    <name evidence="4" type="ORF">skT53_26690</name>
</gene>
<accession>A0A7I8DC72</accession>
<dbReference type="AlphaFoldDB" id="A0A7I8DC72"/>
<dbReference type="RefSeq" id="WP_200757960.1">
    <property type="nucleotide sequence ID" value="NZ_AP023366.1"/>
</dbReference>
<protein>
    <submittedName>
        <fullName evidence="4">Recombinase RecB</fullName>
    </submittedName>
</protein>
<dbReference type="InterPro" id="IPR036162">
    <property type="entry name" value="Resolvase-like_N_sf"/>
</dbReference>
<keyword evidence="5" id="KW-1185">Reference proteome</keyword>
<feature type="domain" description="Resolvase/invertase-type recombinase catalytic" evidence="2">
    <location>
        <begin position="6"/>
        <end position="154"/>
    </location>
</feature>
<dbReference type="Pfam" id="PF07508">
    <property type="entry name" value="Recombinase"/>
    <property type="match status" value="1"/>
</dbReference>
<dbReference type="Pfam" id="PF13408">
    <property type="entry name" value="Zn_ribbon_recom"/>
    <property type="match status" value="1"/>
</dbReference>
<name>A0A7I8DC72_9BACL</name>
<dbReference type="EMBL" id="AP023366">
    <property type="protein sequence ID" value="BCJ87684.1"/>
    <property type="molecule type" value="Genomic_DNA"/>
</dbReference>
<evidence type="ECO:0000259" key="3">
    <source>
        <dbReference type="PROSITE" id="PS51737"/>
    </source>
</evidence>
<keyword evidence="1" id="KW-0175">Coiled coil</keyword>
<evidence type="ECO:0000313" key="4">
    <source>
        <dbReference type="EMBL" id="BCJ87684.1"/>
    </source>
</evidence>
<dbReference type="Proteomes" id="UP000593802">
    <property type="component" value="Chromosome"/>
</dbReference>
<evidence type="ECO:0000313" key="5">
    <source>
        <dbReference type="Proteomes" id="UP000593802"/>
    </source>
</evidence>
<evidence type="ECO:0000259" key="2">
    <source>
        <dbReference type="PROSITE" id="PS51736"/>
    </source>
</evidence>
<dbReference type="PANTHER" id="PTHR30461">
    <property type="entry name" value="DNA-INVERTASE FROM LAMBDOID PROPHAGE"/>
    <property type="match status" value="1"/>
</dbReference>
<dbReference type="CDD" id="cd00338">
    <property type="entry name" value="Ser_Recombinase"/>
    <property type="match status" value="1"/>
</dbReference>
<organism evidence="4 5">
    <name type="scientific">Effusibacillus dendaii</name>
    <dbReference type="NCBI Taxonomy" id="2743772"/>
    <lineage>
        <taxon>Bacteria</taxon>
        <taxon>Bacillati</taxon>
        <taxon>Bacillota</taxon>
        <taxon>Bacilli</taxon>
        <taxon>Bacillales</taxon>
        <taxon>Alicyclobacillaceae</taxon>
        <taxon>Effusibacillus</taxon>
    </lineage>
</organism>
<dbReference type="InterPro" id="IPR025827">
    <property type="entry name" value="Zn_ribbon_recom_dom"/>
</dbReference>
<dbReference type="Pfam" id="PF00239">
    <property type="entry name" value="Resolvase"/>
    <property type="match status" value="1"/>
</dbReference>
<dbReference type="InterPro" id="IPR050639">
    <property type="entry name" value="SSR_resolvase"/>
</dbReference>
<dbReference type="SMART" id="SM00857">
    <property type="entry name" value="Resolvase"/>
    <property type="match status" value="1"/>
</dbReference>
<feature type="domain" description="Recombinase" evidence="3">
    <location>
        <begin position="161"/>
        <end position="281"/>
    </location>
</feature>
<dbReference type="PROSITE" id="PS51736">
    <property type="entry name" value="RECOMBINASES_3"/>
    <property type="match status" value="1"/>
</dbReference>
<sequence>MKQEKFAAIYTRVSTEEQRNEGYSLEAQQEELISYAQKKGYTIYDVYSDGGYSGKDYNRPEIQRLFRDMADKKFDAIIVWRLDRLSRSNKDILILIEDELIPRDMKLLVSTCDIDSSTIEGQMFISLQGTFAQYERKVIINRVKSGMKKRASNGEFNGGLMLGYDVVDKKLVPNELEAKIVREIFELRAEGHGYKTIANIMNSCGHKTKKGNNFSTIAIKTILNNKEYAGLNTWGKKEDWNIKRRKGKVEVMPERKGSHQPIISMELWEKVQAVNKANAEVFTPIKSYSGNFFLSGVLKCPACGAGMVMSKNKKRGDKGFYRYYMCQAYHQKGKVACSSNLVVADWIEQEVLNVLKELIADMDLVEDILDKIDEGYKRDKTPLEANLNELNLRKAEHEKKINSLDEKYLAGELEAVNFNRLSSKLQSEIDEMTEMIEKVERELTKLQSRVDINANLVVEILANFNELFDLADEQEKKELIRAIIKEIHVSKDRKELKQISLWLGDDICLPAKKERRTVSQVMVKEIDCTLCVFSYE</sequence>
<dbReference type="GO" id="GO:0003677">
    <property type="term" value="F:DNA binding"/>
    <property type="evidence" value="ECO:0007669"/>
    <property type="project" value="InterPro"/>
</dbReference>
<dbReference type="Gene3D" id="3.90.1750.20">
    <property type="entry name" value="Putative Large Serine Recombinase, Chain B, Domain 2"/>
    <property type="match status" value="1"/>
</dbReference>
<dbReference type="GO" id="GO:0000150">
    <property type="term" value="F:DNA strand exchange activity"/>
    <property type="evidence" value="ECO:0007669"/>
    <property type="project" value="InterPro"/>
</dbReference>
<dbReference type="PANTHER" id="PTHR30461:SF23">
    <property type="entry name" value="DNA RECOMBINASE-RELATED"/>
    <property type="match status" value="1"/>
</dbReference>
<feature type="coiled-coil region" evidence="1">
    <location>
        <begin position="380"/>
        <end position="456"/>
    </location>
</feature>
<evidence type="ECO:0000256" key="1">
    <source>
        <dbReference type="SAM" id="Coils"/>
    </source>
</evidence>